<evidence type="ECO:0000256" key="5">
    <source>
        <dbReference type="ARBA" id="ARBA00012232"/>
    </source>
</evidence>
<evidence type="ECO:0000256" key="10">
    <source>
        <dbReference type="ARBA" id="ARBA00022679"/>
    </source>
</evidence>
<dbReference type="Gene3D" id="3.50.30.10">
    <property type="entry name" value="Phosphohistidine domain"/>
    <property type="match status" value="1"/>
</dbReference>
<evidence type="ECO:0000256" key="6">
    <source>
        <dbReference type="ARBA" id="ARBA00016544"/>
    </source>
</evidence>
<dbReference type="InterPro" id="IPR036637">
    <property type="entry name" value="Phosphohistidine_dom_sf"/>
</dbReference>
<dbReference type="AlphaFoldDB" id="A0A7U4GH55"/>
<comment type="similarity">
    <text evidence="4 16">Belongs to the PEP-utilizing enzyme family.</text>
</comment>
<feature type="active site" description="Tele-phosphohistidine intermediate" evidence="17">
    <location>
        <position position="189"/>
    </location>
</feature>
<dbReference type="Gene3D" id="1.10.274.10">
    <property type="entry name" value="PtsI, HPr-binding domain"/>
    <property type="match status" value="1"/>
</dbReference>
<dbReference type="PIRSF" id="PIRSF000732">
    <property type="entry name" value="PTS_enzyme_I"/>
    <property type="match status" value="1"/>
</dbReference>
<dbReference type="GO" id="GO:0008965">
    <property type="term" value="F:phosphoenolpyruvate-protein phosphotransferase activity"/>
    <property type="evidence" value="ECO:0007669"/>
    <property type="project" value="UniProtKB-EC"/>
</dbReference>
<accession>A0A7U4GH55</accession>
<dbReference type="InterPro" id="IPR024692">
    <property type="entry name" value="PTS_EI"/>
</dbReference>
<evidence type="ECO:0000256" key="3">
    <source>
        <dbReference type="ARBA" id="ARBA00004496"/>
    </source>
</evidence>
<evidence type="ECO:0000256" key="1">
    <source>
        <dbReference type="ARBA" id="ARBA00000683"/>
    </source>
</evidence>
<protein>
    <recommendedName>
        <fullName evidence="6 16">Phosphoenolpyruvate-protein phosphotransferase</fullName>
        <ecNumber evidence="5 16">2.7.3.9</ecNumber>
    </recommendedName>
    <alternativeName>
        <fullName evidence="15 16">Phosphotransferase system, enzyme I</fullName>
    </alternativeName>
</protein>
<dbReference type="PRINTS" id="PR01736">
    <property type="entry name" value="PHPHTRNFRASE"/>
</dbReference>
<dbReference type="GO" id="GO:0016301">
    <property type="term" value="F:kinase activity"/>
    <property type="evidence" value="ECO:0007669"/>
    <property type="project" value="UniProtKB-KW"/>
</dbReference>
<keyword evidence="20" id="KW-0175">Coiled coil</keyword>
<evidence type="ECO:0000256" key="13">
    <source>
        <dbReference type="ARBA" id="ARBA00022777"/>
    </source>
</evidence>
<evidence type="ECO:0000256" key="14">
    <source>
        <dbReference type="ARBA" id="ARBA00022842"/>
    </source>
</evidence>
<dbReference type="FunFam" id="3.50.30.10:FF:000001">
    <property type="entry name" value="Phosphoenolpyruvate-protein phosphotransferase"/>
    <property type="match status" value="1"/>
</dbReference>
<dbReference type="InterPro" id="IPR040442">
    <property type="entry name" value="Pyrv_kinase-like_dom_sf"/>
</dbReference>
<dbReference type="KEGG" id="yel:LC20_03948"/>
<dbReference type="SUPFAM" id="SSF51621">
    <property type="entry name" value="Phosphoenolpyruvate/pyruvate domain"/>
    <property type="match status" value="1"/>
</dbReference>
<dbReference type="InterPro" id="IPR018274">
    <property type="entry name" value="PEP_util_AS"/>
</dbReference>
<evidence type="ECO:0000313" key="25">
    <source>
        <dbReference type="Proteomes" id="UP000230961"/>
    </source>
</evidence>
<dbReference type="PANTHER" id="PTHR46244:SF6">
    <property type="entry name" value="PHOSPHOENOLPYRUVATE-PROTEIN PHOSPHOTRANSFERASE"/>
    <property type="match status" value="1"/>
</dbReference>
<evidence type="ECO:0000256" key="18">
    <source>
        <dbReference type="PIRSR" id="PIRSR000732-2"/>
    </source>
</evidence>
<evidence type="ECO:0000256" key="17">
    <source>
        <dbReference type="PIRSR" id="PIRSR000732-1"/>
    </source>
</evidence>
<evidence type="ECO:0000256" key="16">
    <source>
        <dbReference type="PIRNR" id="PIRNR000732"/>
    </source>
</evidence>
<keyword evidence="14 16" id="KW-0460">Magnesium</keyword>
<keyword evidence="8 16" id="KW-0963">Cytoplasm</keyword>
<dbReference type="Pfam" id="PF05524">
    <property type="entry name" value="PEP-utilisers_N"/>
    <property type="match status" value="1"/>
</dbReference>
<keyword evidence="7 16" id="KW-0813">Transport</keyword>
<feature type="coiled-coil region" evidence="20">
    <location>
        <begin position="392"/>
        <end position="423"/>
    </location>
</feature>
<evidence type="ECO:0000256" key="20">
    <source>
        <dbReference type="SAM" id="Coils"/>
    </source>
</evidence>
<feature type="binding site" evidence="18">
    <location>
        <begin position="454"/>
        <end position="455"/>
    </location>
    <ligand>
        <name>phosphoenolpyruvate</name>
        <dbReference type="ChEBI" id="CHEBI:58702"/>
    </ligand>
</feature>
<dbReference type="SUPFAM" id="SSF52009">
    <property type="entry name" value="Phosphohistidine domain"/>
    <property type="match status" value="1"/>
</dbReference>
<evidence type="ECO:0000259" key="22">
    <source>
        <dbReference type="Pfam" id="PF02896"/>
    </source>
</evidence>
<dbReference type="EC" id="2.7.3.9" evidence="5 16"/>
<feature type="domain" description="PEP-utilising enzyme mobile" evidence="21">
    <location>
        <begin position="153"/>
        <end position="223"/>
    </location>
</feature>
<dbReference type="InterPro" id="IPR000121">
    <property type="entry name" value="PEP_util_C"/>
</dbReference>
<dbReference type="InterPro" id="IPR036618">
    <property type="entry name" value="PtsI_HPr-bd_sf"/>
</dbReference>
<evidence type="ECO:0000256" key="4">
    <source>
        <dbReference type="ARBA" id="ARBA00007837"/>
    </source>
</evidence>
<dbReference type="EMBL" id="CP007448">
    <property type="protein sequence ID" value="AHM75201.1"/>
    <property type="molecule type" value="Genomic_DNA"/>
</dbReference>
<feature type="binding site" evidence="19">
    <location>
        <position position="455"/>
    </location>
    <ligand>
        <name>Mg(2+)</name>
        <dbReference type="ChEBI" id="CHEBI:18420"/>
    </ligand>
</feature>
<dbReference type="Pfam" id="PF00391">
    <property type="entry name" value="PEP-utilizers"/>
    <property type="match status" value="1"/>
</dbReference>
<comment type="cofactor">
    <cofactor evidence="2 16 19">
        <name>Mg(2+)</name>
        <dbReference type="ChEBI" id="CHEBI:18420"/>
    </cofactor>
</comment>
<dbReference type="InterPro" id="IPR008279">
    <property type="entry name" value="PEP-util_enz_mobile_dom"/>
</dbReference>
<dbReference type="NCBIfam" id="TIGR01417">
    <property type="entry name" value="PTS_I_fam"/>
    <property type="match status" value="1"/>
</dbReference>
<keyword evidence="10 16" id="KW-0808">Transferase</keyword>
<feature type="domain" description="PEP-utilising enzyme C-terminal" evidence="22">
    <location>
        <begin position="252"/>
        <end position="541"/>
    </location>
</feature>
<dbReference type="Pfam" id="PF02896">
    <property type="entry name" value="PEP-utilizers_C"/>
    <property type="match status" value="1"/>
</dbReference>
<dbReference type="InterPro" id="IPR023151">
    <property type="entry name" value="PEP_util_CS"/>
</dbReference>
<dbReference type="InterPro" id="IPR008731">
    <property type="entry name" value="PTS_EIN"/>
</dbReference>
<dbReference type="PANTHER" id="PTHR46244">
    <property type="entry name" value="PHOSPHOENOLPYRUVATE-PROTEIN PHOSPHOTRANSFERASE"/>
    <property type="match status" value="1"/>
</dbReference>
<name>A0A7U4GH55_YEREN</name>
<comment type="subcellular location">
    <subcellularLocation>
        <location evidence="3 16">Cytoplasm</location>
    </subcellularLocation>
</comment>
<evidence type="ECO:0000256" key="12">
    <source>
        <dbReference type="ARBA" id="ARBA00022723"/>
    </source>
</evidence>
<evidence type="ECO:0000256" key="19">
    <source>
        <dbReference type="PIRSR" id="PIRSR000732-3"/>
    </source>
</evidence>
<gene>
    <name evidence="24" type="ORF">LC20_03948</name>
</gene>
<dbReference type="PROSITE" id="PS00742">
    <property type="entry name" value="PEP_ENZYMES_2"/>
    <property type="match status" value="1"/>
</dbReference>
<dbReference type="FunFam" id="3.20.20.60:FF:000007">
    <property type="entry name" value="Phosphoenolpyruvate-protein phosphotransferase"/>
    <property type="match status" value="1"/>
</dbReference>
<feature type="domain" description="Phosphotransferase system enzyme I N-terminal" evidence="23">
    <location>
        <begin position="4"/>
        <end position="126"/>
    </location>
</feature>
<keyword evidence="13 16" id="KW-0418">Kinase</keyword>
<dbReference type="PROSITE" id="PS00370">
    <property type="entry name" value="PEP_ENZYMES_PHOS_SITE"/>
    <property type="match status" value="1"/>
</dbReference>
<evidence type="ECO:0000259" key="23">
    <source>
        <dbReference type="Pfam" id="PF05524"/>
    </source>
</evidence>
<evidence type="ECO:0000256" key="11">
    <source>
        <dbReference type="ARBA" id="ARBA00022683"/>
    </source>
</evidence>
<feature type="binding site" evidence="19">
    <location>
        <position position="431"/>
    </location>
    <ligand>
        <name>Mg(2+)</name>
        <dbReference type="ChEBI" id="CHEBI:18420"/>
    </ligand>
</feature>
<comment type="catalytic activity">
    <reaction evidence="1 16">
        <text>L-histidyl-[protein] + phosphoenolpyruvate = N(pros)-phospho-L-histidyl-[protein] + pyruvate</text>
        <dbReference type="Rhea" id="RHEA:23880"/>
        <dbReference type="Rhea" id="RHEA-COMP:9745"/>
        <dbReference type="Rhea" id="RHEA-COMP:9746"/>
        <dbReference type="ChEBI" id="CHEBI:15361"/>
        <dbReference type="ChEBI" id="CHEBI:29979"/>
        <dbReference type="ChEBI" id="CHEBI:58702"/>
        <dbReference type="ChEBI" id="CHEBI:64837"/>
        <dbReference type="EC" id="2.7.3.9"/>
    </reaction>
</comment>
<comment type="function">
    <text evidence="16">General (non sugar-specific) component of the phosphoenolpyruvate-dependent sugar phosphotransferase system (sugar PTS). This major carbohydrate active-transport system catalyzes the phosphorylation of incoming sugar substrates concomitantly with their translocation across the cell membrane. Enzyme I transfers the phosphoryl group from phosphoenolpyruvate (PEP) to the phosphoryl carrier protein (HPr).</text>
</comment>
<reference evidence="24 25" key="1">
    <citation type="submission" date="2017-11" db="EMBL/GenBank/DDBJ databases">
        <title>The complete genome sequence and comparative genome analysis of Yersinia enterocolitica strain LC20.</title>
        <authorList>
            <person name="Shi G."/>
            <person name="Su M."/>
            <person name="Liang J."/>
            <person name="Gu W."/>
            <person name="Xiao Y."/>
            <person name="Zhang Z."/>
            <person name="Qiu H."/>
            <person name="Duan R."/>
            <person name="Zhang Z."/>
            <person name="Li Y."/>
            <person name="Zhang X."/>
            <person name="Ling Y."/>
            <person name="Song L."/>
            <person name="Chen M."/>
            <person name="Zhao Y."/>
            <person name="Wu J."/>
            <person name="Jing H."/>
            <person name="Xiao J."/>
            <person name="Wang X."/>
        </authorList>
    </citation>
    <scope>NUCLEOTIDE SEQUENCE [LARGE SCALE GENOMIC DNA]</scope>
    <source>
        <strain evidence="24 25">LC20</strain>
    </source>
</reference>
<dbReference type="InterPro" id="IPR050499">
    <property type="entry name" value="PEP-utilizing_PTS_enzyme"/>
</dbReference>
<dbReference type="GO" id="GO:0009401">
    <property type="term" value="P:phosphoenolpyruvate-dependent sugar phosphotransferase system"/>
    <property type="evidence" value="ECO:0007669"/>
    <property type="project" value="UniProtKB-KW"/>
</dbReference>
<dbReference type="NCBIfam" id="NF008382">
    <property type="entry name" value="PRK11177.1"/>
    <property type="match status" value="1"/>
</dbReference>
<dbReference type="Proteomes" id="UP000230961">
    <property type="component" value="Chromosome"/>
</dbReference>
<feature type="active site" description="Proton donor" evidence="17">
    <location>
        <position position="502"/>
    </location>
</feature>
<evidence type="ECO:0000256" key="8">
    <source>
        <dbReference type="ARBA" id="ARBA00022490"/>
    </source>
</evidence>
<evidence type="ECO:0000256" key="7">
    <source>
        <dbReference type="ARBA" id="ARBA00022448"/>
    </source>
</evidence>
<dbReference type="GO" id="GO:0005737">
    <property type="term" value="C:cytoplasm"/>
    <property type="evidence" value="ECO:0007669"/>
    <property type="project" value="UniProtKB-SubCell"/>
</dbReference>
<sequence>MISGILVSPGIAFGKALLLKEDEIVINRKKISADQVEQEVERFKTGRTKAAEQLEAIKTKAEASLGEEKAAIFEGHIMLLEDEELEQEIIALIKDDKQSADAAAYSVIEGQAKALEELDDEYLKERAADVRDIGKRLLKNILGLTIVDLSAIQDEVILVAADLTPSETAQLNLDKVLGFITDLGGRTSHTSIMARSLELPAIVGTSDATKQIQNDDYLILDAVNNKIYLNPTAEVIEQLKAVKNQYITERNDLAKLKDLPAITLDGHQVEVVANIGTVRDIAGAERNGAEGVGLYRTEFLFMDRDSLPTEEEQFQAYKAVAEAMGSQAVIVRTMDIGGDKDLPYMNLPKEENPFLGWRAIRIAMDRKEILHAQLRAILRASAFGKLRIMFPMIISVEEVRELKAELELLKSQLREENKAFDETIEVGVMVETPAAAVIARHLAKEVDFFSIGTNDLTQYTLAVDRGNELISHLYNPMSPSVLGLIKQVIDASHAEGKWTGMCGELAGDERATLLLLGMGLDEFSMSAISIPRIKKIIRNTNFEDVKVLAEQALAQPTAKELMDLVTTFIEEKTLC</sequence>
<evidence type="ECO:0000313" key="24">
    <source>
        <dbReference type="EMBL" id="AHM75201.1"/>
    </source>
</evidence>
<feature type="binding site" evidence="18">
    <location>
        <position position="332"/>
    </location>
    <ligand>
        <name>phosphoenolpyruvate</name>
        <dbReference type="ChEBI" id="CHEBI:58702"/>
    </ligand>
</feature>
<keyword evidence="12 16" id="KW-0479">Metal-binding</keyword>
<evidence type="ECO:0000256" key="9">
    <source>
        <dbReference type="ARBA" id="ARBA00022597"/>
    </source>
</evidence>
<dbReference type="InterPro" id="IPR015813">
    <property type="entry name" value="Pyrv/PenolPyrv_kinase-like_dom"/>
</dbReference>
<dbReference type="FunFam" id="1.10.274.10:FF:000001">
    <property type="entry name" value="Phosphoenolpyruvate-protein phosphotransferase"/>
    <property type="match status" value="1"/>
</dbReference>
<keyword evidence="11 16" id="KW-0598">Phosphotransferase system</keyword>
<proteinExistence type="inferred from homology"/>
<keyword evidence="24" id="KW-0670">Pyruvate</keyword>
<evidence type="ECO:0000256" key="15">
    <source>
        <dbReference type="ARBA" id="ARBA00033235"/>
    </source>
</evidence>
<evidence type="ECO:0000256" key="2">
    <source>
        <dbReference type="ARBA" id="ARBA00001946"/>
    </source>
</evidence>
<dbReference type="InterPro" id="IPR006318">
    <property type="entry name" value="PTS_EI-like"/>
</dbReference>
<organism evidence="24 25">
    <name type="scientific">Yersinia enterocolitica LC20</name>
    <dbReference type="NCBI Taxonomy" id="1443113"/>
    <lineage>
        <taxon>Bacteria</taxon>
        <taxon>Pseudomonadati</taxon>
        <taxon>Pseudomonadota</taxon>
        <taxon>Gammaproteobacteria</taxon>
        <taxon>Enterobacterales</taxon>
        <taxon>Yersiniaceae</taxon>
        <taxon>Yersinia</taxon>
    </lineage>
</organism>
<keyword evidence="9 16" id="KW-0762">Sugar transport</keyword>
<feature type="binding site" evidence="18">
    <location>
        <position position="296"/>
    </location>
    <ligand>
        <name>phosphoenolpyruvate</name>
        <dbReference type="ChEBI" id="CHEBI:58702"/>
    </ligand>
</feature>
<dbReference type="Gene3D" id="3.20.20.60">
    <property type="entry name" value="Phosphoenolpyruvate-binding domains"/>
    <property type="match status" value="1"/>
</dbReference>
<feature type="binding site" evidence="18">
    <location>
        <position position="465"/>
    </location>
    <ligand>
        <name>phosphoenolpyruvate</name>
        <dbReference type="ChEBI" id="CHEBI:58702"/>
    </ligand>
</feature>
<evidence type="ECO:0000259" key="21">
    <source>
        <dbReference type="Pfam" id="PF00391"/>
    </source>
</evidence>
<dbReference type="GO" id="GO:0046872">
    <property type="term" value="F:metal ion binding"/>
    <property type="evidence" value="ECO:0007669"/>
    <property type="project" value="UniProtKB-KW"/>
</dbReference>
<dbReference type="SUPFAM" id="SSF47831">
    <property type="entry name" value="Enzyme I of the PEP:sugar phosphotransferase system HPr-binding (sub)domain"/>
    <property type="match status" value="1"/>
</dbReference>